<dbReference type="PANTHER" id="PTHR42732:SF1">
    <property type="entry name" value="BETA-MANNOSIDASE"/>
    <property type="match status" value="1"/>
</dbReference>
<reference evidence="2 3" key="1">
    <citation type="submission" date="2021-01" db="EMBL/GenBank/DDBJ databases">
        <title>Carboxyliciviraga sp.nov., isolated from coastal sediments.</title>
        <authorList>
            <person name="Lu D."/>
            <person name="Zhang T."/>
        </authorList>
    </citation>
    <scope>NUCLEOTIDE SEQUENCE [LARGE SCALE GENOMIC DNA]</scope>
    <source>
        <strain evidence="2 3">N1Y132</strain>
    </source>
</reference>
<dbReference type="RefSeq" id="WP_200465871.1">
    <property type="nucleotide sequence ID" value="NZ_JAENRR010000038.1"/>
</dbReference>
<keyword evidence="1" id="KW-0732">Signal</keyword>
<feature type="chain" id="PRO_5046856961" evidence="1">
    <location>
        <begin position="26"/>
        <end position="340"/>
    </location>
</feature>
<dbReference type="SUPFAM" id="SSF49785">
    <property type="entry name" value="Galactose-binding domain-like"/>
    <property type="match status" value="2"/>
</dbReference>
<dbReference type="InterPro" id="IPR051913">
    <property type="entry name" value="GH2_Domain-Containing"/>
</dbReference>
<dbReference type="InterPro" id="IPR008979">
    <property type="entry name" value="Galactose-bd-like_sf"/>
</dbReference>
<proteinExistence type="predicted"/>
<keyword evidence="3" id="KW-1185">Reference proteome</keyword>
<gene>
    <name evidence="2" type="ORF">JIV24_14965</name>
</gene>
<evidence type="ECO:0000313" key="3">
    <source>
        <dbReference type="Proteomes" id="UP000605676"/>
    </source>
</evidence>
<evidence type="ECO:0000313" key="2">
    <source>
        <dbReference type="EMBL" id="MBK3518645.1"/>
    </source>
</evidence>
<comment type="caution">
    <text evidence="2">The sequence shown here is derived from an EMBL/GenBank/DDBJ whole genome shotgun (WGS) entry which is preliminary data.</text>
</comment>
<dbReference type="PANTHER" id="PTHR42732">
    <property type="entry name" value="BETA-GALACTOSIDASE"/>
    <property type="match status" value="1"/>
</dbReference>
<dbReference type="Gene3D" id="2.60.120.260">
    <property type="entry name" value="Galactose-binding domain-like"/>
    <property type="match status" value="2"/>
</dbReference>
<organism evidence="2 3">
    <name type="scientific">Carboxylicivirga marina</name>
    <dbReference type="NCBI Taxonomy" id="2800988"/>
    <lineage>
        <taxon>Bacteria</taxon>
        <taxon>Pseudomonadati</taxon>
        <taxon>Bacteroidota</taxon>
        <taxon>Bacteroidia</taxon>
        <taxon>Marinilabiliales</taxon>
        <taxon>Marinilabiliaceae</taxon>
        <taxon>Carboxylicivirga</taxon>
    </lineage>
</organism>
<evidence type="ECO:0000256" key="1">
    <source>
        <dbReference type="SAM" id="SignalP"/>
    </source>
</evidence>
<dbReference type="GO" id="GO:0016787">
    <property type="term" value="F:hydrolase activity"/>
    <property type="evidence" value="ECO:0007669"/>
    <property type="project" value="UniProtKB-KW"/>
</dbReference>
<protein>
    <submittedName>
        <fullName evidence="2">Glycoside hydrolase</fullName>
    </submittedName>
</protein>
<sequence>MKRRHLHIITIVALMLSTALSGLNAQNLRDYMSLNGKWYFSIGDDPDWARYHYNHFNWEEIRVPSMWEQQGFNGYDGFAWYRKEVNIPQDAENLSLWLDLGYIDDADELYLNGELINGSGKFPPEFETAYNAHRLYKLPEQHLKYGQTNVIAVRIYDAYKEGGVISGNIRLRAEINPLRPDLSLEGKWKFKTGDKSYYKEASYNDSNWDEIMVPGAWEAQGYDNYDGMAWYRHTITLPHELKDERLVILLGKIDDVDEVYVNGELIGQTGEISENFFFVYGEAWRALRGYTIPPHLYKNTQKMTIAVRVQDQTQTGGIYEGPVGIITMDKYIEYWNEKRR</sequence>
<name>A0ABS1HM04_9BACT</name>
<feature type="signal peptide" evidence="1">
    <location>
        <begin position="1"/>
        <end position="25"/>
    </location>
</feature>
<dbReference type="Proteomes" id="UP000605676">
    <property type="component" value="Unassembled WGS sequence"/>
</dbReference>
<keyword evidence="2" id="KW-0378">Hydrolase</keyword>
<dbReference type="EMBL" id="JAENRR010000038">
    <property type="protein sequence ID" value="MBK3518645.1"/>
    <property type="molecule type" value="Genomic_DNA"/>
</dbReference>
<accession>A0ABS1HM04</accession>